<protein>
    <recommendedName>
        <fullName evidence="8">Natural resistance-associated macrophage protein</fullName>
    </recommendedName>
</protein>
<dbReference type="PANTHER" id="PTHR11706:SF33">
    <property type="entry name" value="NATURAL RESISTANCE-ASSOCIATED MACROPHAGE PROTEIN 2"/>
    <property type="match status" value="1"/>
</dbReference>
<dbReference type="GO" id="GO:0005886">
    <property type="term" value="C:plasma membrane"/>
    <property type="evidence" value="ECO:0007669"/>
    <property type="project" value="TreeGrafter"/>
</dbReference>
<keyword evidence="2" id="KW-0813">Transport</keyword>
<evidence type="ECO:0000256" key="4">
    <source>
        <dbReference type="ARBA" id="ARBA00022989"/>
    </source>
</evidence>
<evidence type="ECO:0000256" key="6">
    <source>
        <dbReference type="SAM" id="Phobius"/>
    </source>
</evidence>
<dbReference type="PANTHER" id="PTHR11706">
    <property type="entry name" value="SOLUTE CARRIER PROTEIN FAMILY 11 MEMBER"/>
    <property type="match status" value="1"/>
</dbReference>
<name>A0A382EKL5_9ZZZZ</name>
<feature type="transmembrane region" description="Helical" evidence="6">
    <location>
        <begin position="107"/>
        <end position="127"/>
    </location>
</feature>
<feature type="non-terminal residue" evidence="7">
    <location>
        <position position="487"/>
    </location>
</feature>
<gene>
    <name evidence="7" type="ORF">METZ01_LOCUS203488</name>
</gene>
<dbReference type="EMBL" id="UINC01044755">
    <property type="protein sequence ID" value="SVB50634.1"/>
    <property type="molecule type" value="Genomic_DNA"/>
</dbReference>
<accession>A0A382EKL5</accession>
<dbReference type="InterPro" id="IPR001046">
    <property type="entry name" value="NRAMP_fam"/>
</dbReference>
<dbReference type="GO" id="GO:0005384">
    <property type="term" value="F:manganese ion transmembrane transporter activity"/>
    <property type="evidence" value="ECO:0007669"/>
    <property type="project" value="TreeGrafter"/>
</dbReference>
<feature type="transmembrane region" description="Helical" evidence="6">
    <location>
        <begin position="38"/>
        <end position="59"/>
    </location>
</feature>
<dbReference type="GO" id="GO:0015086">
    <property type="term" value="F:cadmium ion transmembrane transporter activity"/>
    <property type="evidence" value="ECO:0007669"/>
    <property type="project" value="TreeGrafter"/>
</dbReference>
<reference evidence="7" key="1">
    <citation type="submission" date="2018-05" db="EMBL/GenBank/DDBJ databases">
        <authorList>
            <person name="Lanie J.A."/>
            <person name="Ng W.-L."/>
            <person name="Kazmierczak K.M."/>
            <person name="Andrzejewski T.M."/>
            <person name="Davidsen T.M."/>
            <person name="Wayne K.J."/>
            <person name="Tettelin H."/>
            <person name="Glass J.I."/>
            <person name="Rusch D."/>
            <person name="Podicherti R."/>
            <person name="Tsui H.-C.T."/>
            <person name="Winkler M.E."/>
        </authorList>
    </citation>
    <scope>NUCLEOTIDE SEQUENCE</scope>
</reference>
<feature type="transmembrane region" description="Helical" evidence="6">
    <location>
        <begin position="147"/>
        <end position="164"/>
    </location>
</feature>
<proteinExistence type="predicted"/>
<keyword evidence="5 6" id="KW-0472">Membrane</keyword>
<evidence type="ECO:0000256" key="2">
    <source>
        <dbReference type="ARBA" id="ARBA00022448"/>
    </source>
</evidence>
<feature type="transmembrane region" description="Helical" evidence="6">
    <location>
        <begin position="246"/>
        <end position="267"/>
    </location>
</feature>
<organism evidence="7">
    <name type="scientific">marine metagenome</name>
    <dbReference type="NCBI Taxonomy" id="408172"/>
    <lineage>
        <taxon>unclassified sequences</taxon>
        <taxon>metagenomes</taxon>
        <taxon>ecological metagenomes</taxon>
    </lineage>
</organism>
<evidence type="ECO:0000256" key="3">
    <source>
        <dbReference type="ARBA" id="ARBA00022692"/>
    </source>
</evidence>
<sequence length="487" mass="52616">MSETNDSLAKEKELLKSVEYAPTSEKIKTYTKLSGPGWLQGAITLGGGSLGGSLYLGIIGGTELLWLQPLMMILGVLMLSVIGYVTLSTGKKPFQAINEHINPVLGWGWLIAAMLANLVWAMPQFSLGTAALQQNLGVLPEGDSGKYLGAALLFIVGTVVVLMYDSKWAKYFEVILKLMVGIVVLSFFGVVAMMANQLDWGAILKGFLPNFSMFVQPASELRAVVEESSEQDYWNHVILDQQRFKMVTAAATAVGINMTFLLPYSMLRKGWGKEHRGLATFDLGIGLFVPFFLATTCVMIAAASQFHGKYNEGLIDPSSKAEVPSKIQKGYDGNMAKFQAHLETNTKPDEEAKKPNLADKKLAAMLVNRDAFQLADSLENLTNSKTVSQTVFGIGVLGMAVSTIIILMLINGFCLSEALGSGLSGPVHKLGSILPGITGALGFLFIWGTEKAGFLLVVPTSVFGMVLLPIAYFTFFCMMNSKSLLGD</sequence>
<feature type="transmembrane region" description="Helical" evidence="6">
    <location>
        <begin position="279"/>
        <end position="303"/>
    </location>
</feature>
<evidence type="ECO:0000256" key="5">
    <source>
        <dbReference type="ARBA" id="ARBA00023136"/>
    </source>
</evidence>
<keyword evidence="3 6" id="KW-0812">Transmembrane</keyword>
<feature type="transmembrane region" description="Helical" evidence="6">
    <location>
        <begin position="176"/>
        <end position="195"/>
    </location>
</feature>
<dbReference type="AlphaFoldDB" id="A0A382EKL5"/>
<evidence type="ECO:0008006" key="8">
    <source>
        <dbReference type="Google" id="ProtNLM"/>
    </source>
</evidence>
<feature type="transmembrane region" description="Helical" evidence="6">
    <location>
        <begin position="391"/>
        <end position="415"/>
    </location>
</feature>
<evidence type="ECO:0000313" key="7">
    <source>
        <dbReference type="EMBL" id="SVB50634.1"/>
    </source>
</evidence>
<keyword evidence="4 6" id="KW-1133">Transmembrane helix</keyword>
<feature type="transmembrane region" description="Helical" evidence="6">
    <location>
        <begin position="453"/>
        <end position="475"/>
    </location>
</feature>
<dbReference type="Pfam" id="PF01566">
    <property type="entry name" value="Nramp"/>
    <property type="match status" value="2"/>
</dbReference>
<feature type="transmembrane region" description="Helical" evidence="6">
    <location>
        <begin position="427"/>
        <end position="447"/>
    </location>
</feature>
<feature type="transmembrane region" description="Helical" evidence="6">
    <location>
        <begin position="65"/>
        <end position="87"/>
    </location>
</feature>
<comment type="subcellular location">
    <subcellularLocation>
        <location evidence="1">Membrane</location>
        <topology evidence="1">Multi-pass membrane protein</topology>
    </subcellularLocation>
</comment>
<evidence type="ECO:0000256" key="1">
    <source>
        <dbReference type="ARBA" id="ARBA00004141"/>
    </source>
</evidence>
<dbReference type="GO" id="GO:0034755">
    <property type="term" value="P:iron ion transmembrane transport"/>
    <property type="evidence" value="ECO:0007669"/>
    <property type="project" value="TreeGrafter"/>
</dbReference>